<dbReference type="RefSeq" id="WP_090229202.1">
    <property type="nucleotide sequence ID" value="NZ_FOZP01000008.1"/>
</dbReference>
<dbReference type="Pfam" id="PF18348">
    <property type="entry name" value="SH3_16"/>
    <property type="match status" value="1"/>
</dbReference>
<evidence type="ECO:0000256" key="3">
    <source>
        <dbReference type="ARBA" id="ARBA00022801"/>
    </source>
</evidence>
<dbReference type="EMBL" id="FOZP01000008">
    <property type="protein sequence ID" value="SFS75417.1"/>
    <property type="molecule type" value="Genomic_DNA"/>
</dbReference>
<dbReference type="InterPro" id="IPR051202">
    <property type="entry name" value="Peptidase_C40"/>
</dbReference>
<dbReference type="OrthoDB" id="9813368at2"/>
<accession>A0A1I6SEP7</accession>
<dbReference type="SUPFAM" id="SSF54001">
    <property type="entry name" value="Cysteine proteinases"/>
    <property type="match status" value="1"/>
</dbReference>
<evidence type="ECO:0000259" key="5">
    <source>
        <dbReference type="PROSITE" id="PS51935"/>
    </source>
</evidence>
<feature type="domain" description="NlpC/P60" evidence="5">
    <location>
        <begin position="128"/>
        <end position="252"/>
    </location>
</feature>
<organism evidence="6 7">
    <name type="scientific">Lutibacter maritimus</name>
    <dbReference type="NCBI Taxonomy" id="593133"/>
    <lineage>
        <taxon>Bacteria</taxon>
        <taxon>Pseudomonadati</taxon>
        <taxon>Bacteroidota</taxon>
        <taxon>Flavobacteriia</taxon>
        <taxon>Flavobacteriales</taxon>
        <taxon>Flavobacteriaceae</taxon>
        <taxon>Lutibacter</taxon>
    </lineage>
</organism>
<keyword evidence="2" id="KW-0645">Protease</keyword>
<dbReference type="InterPro" id="IPR041382">
    <property type="entry name" value="SH3_16"/>
</dbReference>
<evidence type="ECO:0000313" key="6">
    <source>
        <dbReference type="EMBL" id="SFS75417.1"/>
    </source>
</evidence>
<proteinExistence type="inferred from homology"/>
<dbReference type="InterPro" id="IPR038765">
    <property type="entry name" value="Papain-like_cys_pep_sf"/>
</dbReference>
<dbReference type="PANTHER" id="PTHR47053">
    <property type="entry name" value="MUREIN DD-ENDOPEPTIDASE MEPH-RELATED"/>
    <property type="match status" value="1"/>
</dbReference>
<dbReference type="GO" id="GO:0008234">
    <property type="term" value="F:cysteine-type peptidase activity"/>
    <property type="evidence" value="ECO:0007669"/>
    <property type="project" value="UniProtKB-KW"/>
</dbReference>
<dbReference type="PANTHER" id="PTHR47053:SF1">
    <property type="entry name" value="MUREIN DD-ENDOPEPTIDASE MEPH-RELATED"/>
    <property type="match status" value="1"/>
</dbReference>
<evidence type="ECO:0000313" key="7">
    <source>
        <dbReference type="Proteomes" id="UP000199312"/>
    </source>
</evidence>
<dbReference type="Pfam" id="PF00877">
    <property type="entry name" value="NLPC_P60"/>
    <property type="match status" value="1"/>
</dbReference>
<keyword evidence="7" id="KW-1185">Reference proteome</keyword>
<evidence type="ECO:0000256" key="1">
    <source>
        <dbReference type="ARBA" id="ARBA00007074"/>
    </source>
</evidence>
<keyword evidence="4" id="KW-0788">Thiol protease</keyword>
<sequence length="256" mass="29364">MHYGICNLSIIPLRIEPDDASEMVSQLLFGEHFKVLEVRKNWSKIRVAFDNYEGWVDKKQYEEISEELFLSIESSSTILSAEIIDFVTKTDQSFLTIPIGSCLPFYSNQQLVINTTNYQYEGKIFDKKLTKNSIIEIAYIFLNTPYLWGGKSPFGIDCSGFTQMVYKLCGYKLLRDASQQATQGEVLSFIEESEPGDLAFFDNNEGTITHVGIIMNDNYIIHAHGKVRIDRIDHSGIFNIDTQRHSHKLRVIKKII</sequence>
<dbReference type="InterPro" id="IPR000064">
    <property type="entry name" value="NLP_P60_dom"/>
</dbReference>
<comment type="similarity">
    <text evidence="1">Belongs to the peptidase C40 family.</text>
</comment>
<dbReference type="Proteomes" id="UP000199312">
    <property type="component" value="Unassembled WGS sequence"/>
</dbReference>
<evidence type="ECO:0000256" key="2">
    <source>
        <dbReference type="ARBA" id="ARBA00022670"/>
    </source>
</evidence>
<gene>
    <name evidence="6" type="ORF">SAMN04488006_2994</name>
</gene>
<name>A0A1I6SEP7_9FLAO</name>
<protein>
    <submittedName>
        <fullName evidence="6">NlpC/P60 family protein</fullName>
    </submittedName>
</protein>
<keyword evidence="3" id="KW-0378">Hydrolase</keyword>
<evidence type="ECO:0000256" key="4">
    <source>
        <dbReference type="ARBA" id="ARBA00022807"/>
    </source>
</evidence>
<dbReference type="Gene3D" id="3.90.1720.10">
    <property type="entry name" value="endopeptidase domain like (from Nostoc punctiforme)"/>
    <property type="match status" value="1"/>
</dbReference>
<dbReference type="AlphaFoldDB" id="A0A1I6SEP7"/>
<reference evidence="7" key="1">
    <citation type="submission" date="2016-10" db="EMBL/GenBank/DDBJ databases">
        <authorList>
            <person name="Varghese N."/>
            <person name="Submissions S."/>
        </authorList>
    </citation>
    <scope>NUCLEOTIDE SEQUENCE [LARGE SCALE GENOMIC DNA]</scope>
    <source>
        <strain evidence="7">DSM 24450</strain>
    </source>
</reference>
<dbReference type="STRING" id="593133.SAMN04488006_2994"/>
<dbReference type="Gene3D" id="2.30.30.40">
    <property type="entry name" value="SH3 Domains"/>
    <property type="match status" value="1"/>
</dbReference>
<dbReference type="GO" id="GO:0006508">
    <property type="term" value="P:proteolysis"/>
    <property type="evidence" value="ECO:0007669"/>
    <property type="project" value="UniProtKB-KW"/>
</dbReference>
<dbReference type="PROSITE" id="PS51935">
    <property type="entry name" value="NLPC_P60"/>
    <property type="match status" value="1"/>
</dbReference>